<evidence type="ECO:0000313" key="3">
    <source>
        <dbReference type="Proteomes" id="UP000053060"/>
    </source>
</evidence>
<dbReference type="PATRIC" id="fig|1441730.3.peg.4172"/>
<dbReference type="Proteomes" id="UP000053060">
    <property type="component" value="Unassembled WGS sequence"/>
</dbReference>
<dbReference type="Pfam" id="PF09995">
    <property type="entry name" value="MPAB_Lcp_cat"/>
    <property type="match status" value="1"/>
</dbReference>
<dbReference type="AlphaFoldDB" id="A0A0V9UGD4"/>
<sequence length="239" mass="28032">MTVPDTDIDPDGLLRRYLHDRRFLLALPRAVALQMLHPAIAAGMDHSRTPRRLWLHKRRTVPVLVRAAYDDRHIRPIVRFAHEDVKGTDDLGRRYHALDPDVFFFQHATYVDTLVTMIDVFVRRLEMGEKEALYRDSCAWYRRYGISDRRMPQDWAEFTDYFDDACASALARTPSGDRYRDQILRPRDWVQRGIPARVVRALLHPAARTLWEVDVGAADRHALIAYATYRRLRRGPITR</sequence>
<gene>
    <name evidence="2" type="ORF">Z045_19950</name>
</gene>
<organism evidence="2 3">
    <name type="scientific">Rhodococcus pyridinivorans KG-16</name>
    <dbReference type="NCBI Taxonomy" id="1441730"/>
    <lineage>
        <taxon>Bacteria</taxon>
        <taxon>Bacillati</taxon>
        <taxon>Actinomycetota</taxon>
        <taxon>Actinomycetes</taxon>
        <taxon>Mycobacteriales</taxon>
        <taxon>Nocardiaceae</taxon>
        <taxon>Rhodococcus</taxon>
    </lineage>
</organism>
<feature type="domain" description="ER-bound oxygenase mpaB/mpaB'/Rubber oxygenase catalytic" evidence="1">
    <location>
        <begin position="15"/>
        <end position="229"/>
    </location>
</feature>
<dbReference type="EMBL" id="AZXY01000011">
    <property type="protein sequence ID" value="KSZ57041.1"/>
    <property type="molecule type" value="Genomic_DNA"/>
</dbReference>
<reference evidence="3" key="1">
    <citation type="submission" date="2015-01" db="EMBL/GenBank/DDBJ databases">
        <title>Draft genome sequence of Rhodococcus pyridinivorans strain KG-16, a hydrocarbon-degrading bacterium.</title>
        <authorList>
            <person name="Aggarwal R.K."/>
            <person name="Dawar C."/>
        </authorList>
    </citation>
    <scope>NUCLEOTIDE SEQUENCE [LARGE SCALE GENOMIC DNA]</scope>
    <source>
        <strain evidence="3">KG-16</strain>
    </source>
</reference>
<dbReference type="GO" id="GO:0016491">
    <property type="term" value="F:oxidoreductase activity"/>
    <property type="evidence" value="ECO:0007669"/>
    <property type="project" value="InterPro"/>
</dbReference>
<dbReference type="PANTHER" id="PTHR36151">
    <property type="entry name" value="BLR2777 PROTEIN"/>
    <property type="match status" value="1"/>
</dbReference>
<evidence type="ECO:0000313" key="2">
    <source>
        <dbReference type="EMBL" id="KSZ57041.1"/>
    </source>
</evidence>
<reference evidence="2 3" key="2">
    <citation type="journal article" date="2016" name="Genome Announc.">
        <title>Draft Genome Sequence of a Versatile Hydrocarbon-Degrading Bacterium, Rhodococcus pyridinivorans Strain KG-16, Collected from Oil Fields in India.</title>
        <authorList>
            <person name="Aggarwal R.K."/>
            <person name="Dawar C."/>
            <person name="Phanindranath R."/>
            <person name="Mutnuri L."/>
            <person name="Dayal A.M."/>
        </authorList>
    </citation>
    <scope>NUCLEOTIDE SEQUENCE [LARGE SCALE GENOMIC DNA]</scope>
    <source>
        <strain evidence="2 3">KG-16</strain>
    </source>
</reference>
<dbReference type="InterPro" id="IPR018713">
    <property type="entry name" value="MPAB/Lcp_cat_dom"/>
</dbReference>
<dbReference type="PANTHER" id="PTHR36151:SF3">
    <property type="entry name" value="ER-BOUND OXYGENASE MPAB_MPAB'_RUBBER OXYGENASE CATALYTIC DOMAIN-CONTAINING PROTEIN"/>
    <property type="match status" value="1"/>
</dbReference>
<name>A0A0V9UGD4_9NOCA</name>
<comment type="caution">
    <text evidence="2">The sequence shown here is derived from an EMBL/GenBank/DDBJ whole genome shotgun (WGS) entry which is preliminary data.</text>
</comment>
<evidence type="ECO:0000259" key="1">
    <source>
        <dbReference type="Pfam" id="PF09995"/>
    </source>
</evidence>
<accession>A0A0V9UGD4</accession>
<proteinExistence type="predicted"/>
<protein>
    <recommendedName>
        <fullName evidence="1">ER-bound oxygenase mpaB/mpaB'/Rubber oxygenase catalytic domain-containing protein</fullName>
    </recommendedName>
</protein>
<dbReference type="RefSeq" id="WP_060653398.1">
    <property type="nucleotide sequence ID" value="NZ_AZXY01000011.1"/>
</dbReference>